<evidence type="ECO:0000313" key="3">
    <source>
        <dbReference type="Proteomes" id="UP000559027"/>
    </source>
</evidence>
<keyword evidence="3" id="KW-1185">Reference proteome</keyword>
<protein>
    <submittedName>
        <fullName evidence="2">Uncharacterized protein</fullName>
    </submittedName>
</protein>
<comment type="caution">
    <text evidence="2">The sequence shown here is derived from an EMBL/GenBank/DDBJ whole genome shotgun (WGS) entry which is preliminary data.</text>
</comment>
<proteinExistence type="predicted"/>
<dbReference type="Proteomes" id="UP000559027">
    <property type="component" value="Unassembled WGS sequence"/>
</dbReference>
<evidence type="ECO:0000313" key="2">
    <source>
        <dbReference type="EMBL" id="KAF5356029.1"/>
    </source>
</evidence>
<organism evidence="2 3">
    <name type="scientific">Leucocoprinus leucothites</name>
    <dbReference type="NCBI Taxonomy" id="201217"/>
    <lineage>
        <taxon>Eukaryota</taxon>
        <taxon>Fungi</taxon>
        <taxon>Dikarya</taxon>
        <taxon>Basidiomycota</taxon>
        <taxon>Agaricomycotina</taxon>
        <taxon>Agaricomycetes</taxon>
        <taxon>Agaricomycetidae</taxon>
        <taxon>Agaricales</taxon>
        <taxon>Agaricineae</taxon>
        <taxon>Agaricaceae</taxon>
        <taxon>Leucocoprinus</taxon>
    </lineage>
</organism>
<dbReference type="AlphaFoldDB" id="A0A8H5D9F7"/>
<feature type="region of interest" description="Disordered" evidence="1">
    <location>
        <begin position="169"/>
        <end position="188"/>
    </location>
</feature>
<accession>A0A8H5D9F7</accession>
<sequence>MPALLSNHSTLFHHNLTSSAHTHRGERPQATPSSCKNAAGRRWRIHGLTTSLGIRYGRNRDVGVESAKHLEPLSVALLSSSPAPTLDKVALPTLSFSSENIFHCDFHDGVRSDVLNANHDIHFRSLSSDLRIRSVTHPNSPYVPWSEHQRQCILASAETLGSGEGAAWDSHNKWSTVPSTSDTTQRNQPRSLRNKIIVPIATCLRLLCKSSMHSPSFVSQRVTLPVAHSNDSTTTLSSAHSVESNSLEDWLAEKQRENSLVGGVFSPDDEQADSWVNHPSAVDPSDVEGAPPRLQPTTFDFSLDCIPSPSSTIISLPCIYS</sequence>
<reference evidence="2 3" key="1">
    <citation type="journal article" date="2020" name="ISME J.">
        <title>Uncovering the hidden diversity of litter-decomposition mechanisms in mushroom-forming fungi.</title>
        <authorList>
            <person name="Floudas D."/>
            <person name="Bentzer J."/>
            <person name="Ahren D."/>
            <person name="Johansson T."/>
            <person name="Persson P."/>
            <person name="Tunlid A."/>
        </authorList>
    </citation>
    <scope>NUCLEOTIDE SEQUENCE [LARGE SCALE GENOMIC DNA]</scope>
    <source>
        <strain evidence="2 3">CBS 146.42</strain>
    </source>
</reference>
<dbReference type="EMBL" id="JAACJO010000007">
    <property type="protein sequence ID" value="KAF5356029.1"/>
    <property type="molecule type" value="Genomic_DNA"/>
</dbReference>
<feature type="compositionally biased region" description="Polar residues" evidence="1">
    <location>
        <begin position="173"/>
        <end position="188"/>
    </location>
</feature>
<gene>
    <name evidence="2" type="ORF">D9756_003929</name>
</gene>
<dbReference type="OrthoDB" id="2690983at2759"/>
<feature type="region of interest" description="Disordered" evidence="1">
    <location>
        <begin position="18"/>
        <end position="38"/>
    </location>
</feature>
<evidence type="ECO:0000256" key="1">
    <source>
        <dbReference type="SAM" id="MobiDB-lite"/>
    </source>
</evidence>
<name>A0A8H5D9F7_9AGAR</name>